<evidence type="ECO:0000256" key="1">
    <source>
        <dbReference type="ARBA" id="ARBA00000085"/>
    </source>
</evidence>
<dbReference type="PANTHER" id="PTHR45453">
    <property type="entry name" value="PHOSPHATE REGULON SENSOR PROTEIN PHOR"/>
    <property type="match status" value="1"/>
</dbReference>
<dbReference type="InterPro" id="IPR005467">
    <property type="entry name" value="His_kinase_dom"/>
</dbReference>
<dbReference type="AlphaFoldDB" id="A0A1V1P362"/>
<comment type="caution">
    <text evidence="8">The sequence shown here is derived from an EMBL/GenBank/DDBJ whole genome shotgun (WGS) entry which is preliminary data.</text>
</comment>
<dbReference type="GO" id="GO:0016036">
    <property type="term" value="P:cellular response to phosphate starvation"/>
    <property type="evidence" value="ECO:0007669"/>
    <property type="project" value="TreeGrafter"/>
</dbReference>
<dbReference type="GO" id="GO:0005886">
    <property type="term" value="C:plasma membrane"/>
    <property type="evidence" value="ECO:0007669"/>
    <property type="project" value="TreeGrafter"/>
</dbReference>
<dbReference type="SMART" id="SM00387">
    <property type="entry name" value="HATPase_c"/>
    <property type="match status" value="1"/>
</dbReference>
<evidence type="ECO:0000313" key="9">
    <source>
        <dbReference type="Proteomes" id="UP000189670"/>
    </source>
</evidence>
<keyword evidence="6" id="KW-0902">Two-component regulatory system</keyword>
<organism evidence="8 9">
    <name type="scientific">Candidatus Magnetoglobus multicellularis str. Araruama</name>
    <dbReference type="NCBI Taxonomy" id="890399"/>
    <lineage>
        <taxon>Bacteria</taxon>
        <taxon>Pseudomonadati</taxon>
        <taxon>Thermodesulfobacteriota</taxon>
        <taxon>Desulfobacteria</taxon>
        <taxon>Desulfobacterales</taxon>
        <taxon>Desulfobacteraceae</taxon>
        <taxon>Candidatus Magnetoglobus</taxon>
    </lineage>
</organism>
<gene>
    <name evidence="8" type="ORF">OMM_04053</name>
</gene>
<feature type="domain" description="Histidine kinase" evidence="7">
    <location>
        <begin position="15"/>
        <end position="233"/>
    </location>
</feature>
<protein>
    <recommendedName>
        <fullName evidence="2">histidine kinase</fullName>
        <ecNumber evidence="2">2.7.13.3</ecNumber>
    </recommendedName>
</protein>
<dbReference type="GO" id="GO:0004721">
    <property type="term" value="F:phosphoprotein phosphatase activity"/>
    <property type="evidence" value="ECO:0007669"/>
    <property type="project" value="TreeGrafter"/>
</dbReference>
<keyword evidence="4" id="KW-0808">Transferase</keyword>
<evidence type="ECO:0000313" key="8">
    <source>
        <dbReference type="EMBL" id="ETR69251.1"/>
    </source>
</evidence>
<evidence type="ECO:0000256" key="5">
    <source>
        <dbReference type="ARBA" id="ARBA00022777"/>
    </source>
</evidence>
<keyword evidence="3" id="KW-0597">Phosphoprotein</keyword>
<dbReference type="EMBL" id="ATBP01000694">
    <property type="protein sequence ID" value="ETR69251.1"/>
    <property type="molecule type" value="Genomic_DNA"/>
</dbReference>
<reference evidence="9" key="1">
    <citation type="submission" date="2012-11" db="EMBL/GenBank/DDBJ databases">
        <authorList>
            <person name="Lucero-Rivera Y.E."/>
            <person name="Tovar-Ramirez D."/>
        </authorList>
    </citation>
    <scope>NUCLEOTIDE SEQUENCE [LARGE SCALE GENOMIC DNA]</scope>
    <source>
        <strain evidence="9">Araruama</strain>
    </source>
</reference>
<evidence type="ECO:0000256" key="6">
    <source>
        <dbReference type="ARBA" id="ARBA00023012"/>
    </source>
</evidence>
<comment type="catalytic activity">
    <reaction evidence="1">
        <text>ATP + protein L-histidine = ADP + protein N-phospho-L-histidine.</text>
        <dbReference type="EC" id="2.7.13.3"/>
    </reaction>
</comment>
<evidence type="ECO:0000256" key="2">
    <source>
        <dbReference type="ARBA" id="ARBA00012438"/>
    </source>
</evidence>
<accession>A0A1V1P362</accession>
<dbReference type="Proteomes" id="UP000189670">
    <property type="component" value="Unassembled WGS sequence"/>
</dbReference>
<dbReference type="Gene3D" id="3.30.565.10">
    <property type="entry name" value="Histidine kinase-like ATPase, C-terminal domain"/>
    <property type="match status" value="1"/>
</dbReference>
<dbReference type="SUPFAM" id="SSF55874">
    <property type="entry name" value="ATPase domain of HSP90 chaperone/DNA topoisomerase II/histidine kinase"/>
    <property type="match status" value="1"/>
</dbReference>
<evidence type="ECO:0000256" key="4">
    <source>
        <dbReference type="ARBA" id="ARBA00022679"/>
    </source>
</evidence>
<dbReference type="PROSITE" id="PS50109">
    <property type="entry name" value="HIS_KIN"/>
    <property type="match status" value="1"/>
</dbReference>
<dbReference type="GO" id="GO:0000155">
    <property type="term" value="F:phosphorelay sensor kinase activity"/>
    <property type="evidence" value="ECO:0007669"/>
    <property type="project" value="TreeGrafter"/>
</dbReference>
<dbReference type="InterPro" id="IPR050351">
    <property type="entry name" value="BphY/WalK/GraS-like"/>
</dbReference>
<dbReference type="InterPro" id="IPR003594">
    <property type="entry name" value="HATPase_dom"/>
</dbReference>
<proteinExistence type="predicted"/>
<evidence type="ECO:0000256" key="3">
    <source>
        <dbReference type="ARBA" id="ARBA00022553"/>
    </source>
</evidence>
<dbReference type="InterPro" id="IPR036890">
    <property type="entry name" value="HATPase_C_sf"/>
</dbReference>
<evidence type="ECO:0000259" key="7">
    <source>
        <dbReference type="PROSITE" id="PS50109"/>
    </source>
</evidence>
<dbReference type="Pfam" id="PF02518">
    <property type="entry name" value="HATPase_c"/>
    <property type="match status" value="1"/>
</dbReference>
<dbReference type="EC" id="2.7.13.3" evidence="2"/>
<keyword evidence="5 8" id="KW-0418">Kinase</keyword>
<dbReference type="PANTHER" id="PTHR45453:SF1">
    <property type="entry name" value="PHOSPHATE REGULON SENSOR PROTEIN PHOR"/>
    <property type="match status" value="1"/>
</dbReference>
<name>A0A1V1P362_9BACT</name>
<sequence length="240" mass="26769">MTKFTKDDTTLLVRMIIHDMDAPLAVIERLMSRICIGRFDPKNDTHSRLIRSSTLALDRVRKMLRDMQEVIGGQPLQANPETIELKDLAKSIVQEISPLVASEGQRMKTTCKDNRPVTTDTVLIKRVAVNFITNAIYHNEKGHPIELKLFGHGDSGYGLKVINYGSNIPEEHINDIFEAGVQLDMRANRKFRGHGLGLAFCKMVADVLGGNVEAKNLTDTAGVCFSIVIHQSLNFNQKGK</sequence>